<keyword evidence="2" id="KW-0349">Heme</keyword>
<reference evidence="3" key="1">
    <citation type="submission" date="2015-12" db="EMBL/GenBank/DDBJ databases">
        <title>De novo transcriptome assembly of four potential Pierce s Disease insect vectors from Arizona vineyards.</title>
        <authorList>
            <person name="Tassone E.E."/>
        </authorList>
    </citation>
    <scope>NUCLEOTIDE SEQUENCE</scope>
</reference>
<dbReference type="Pfam" id="PF03098">
    <property type="entry name" value="An_peroxidase"/>
    <property type="match status" value="1"/>
</dbReference>
<dbReference type="InterPro" id="IPR019791">
    <property type="entry name" value="Haem_peroxidase_animal"/>
</dbReference>
<dbReference type="PROSITE" id="PS50292">
    <property type="entry name" value="PEROXIDASE_3"/>
    <property type="match status" value="1"/>
</dbReference>
<dbReference type="InterPro" id="IPR037120">
    <property type="entry name" value="Haem_peroxidase_sf_animal"/>
</dbReference>
<evidence type="ECO:0008006" key="4">
    <source>
        <dbReference type="Google" id="ProtNLM"/>
    </source>
</evidence>
<evidence type="ECO:0000256" key="2">
    <source>
        <dbReference type="PIRSR" id="PIRSR619791-2"/>
    </source>
</evidence>
<protein>
    <recommendedName>
        <fullName evidence="4">Peroxidase</fullName>
    </recommendedName>
</protein>
<evidence type="ECO:0000256" key="1">
    <source>
        <dbReference type="ARBA" id="ARBA00022559"/>
    </source>
</evidence>
<dbReference type="GO" id="GO:0006979">
    <property type="term" value="P:response to oxidative stress"/>
    <property type="evidence" value="ECO:0007669"/>
    <property type="project" value="InterPro"/>
</dbReference>
<feature type="binding site" description="axial binding residue" evidence="2">
    <location>
        <position position="27"/>
    </location>
    <ligand>
        <name>heme b</name>
        <dbReference type="ChEBI" id="CHEBI:60344"/>
    </ligand>
    <ligandPart>
        <name>Fe</name>
        <dbReference type="ChEBI" id="CHEBI:18248"/>
    </ligandPart>
</feature>
<proteinExistence type="predicted"/>
<dbReference type="PANTHER" id="PTHR11475">
    <property type="entry name" value="OXIDASE/PEROXIDASE"/>
    <property type="match status" value="1"/>
</dbReference>
<dbReference type="GO" id="GO:0020037">
    <property type="term" value="F:heme binding"/>
    <property type="evidence" value="ECO:0007669"/>
    <property type="project" value="InterPro"/>
</dbReference>
<dbReference type="SUPFAM" id="SSF48113">
    <property type="entry name" value="Heme-dependent peroxidases"/>
    <property type="match status" value="1"/>
</dbReference>
<dbReference type="InterPro" id="IPR010255">
    <property type="entry name" value="Haem_peroxidase_sf"/>
</dbReference>
<keyword evidence="1" id="KW-0560">Oxidoreductase</keyword>
<dbReference type="GO" id="GO:0046872">
    <property type="term" value="F:metal ion binding"/>
    <property type="evidence" value="ECO:0007669"/>
    <property type="project" value="UniProtKB-KW"/>
</dbReference>
<name>A0A1B6C8P6_9HEMI</name>
<sequence>MMTNQYDAFLNPSTLNSFTTAAYRSFHSMIPGTMSLISEKLEEVNELKLEDFFFKPNIVQIAGNLDNFLRGLALQAAQTLDTFFSSSITKLLFKSNRKFGTDLESIDIQRGRDHGLAPYNEFRVACGFPRANSFEELKDVMPPNAIQNLKSKYNSVDDVDLFVGGIMENLVPKTLVGPTFQCIIGEQFKRWRNGDRFYYEFGGFPGSFNQKQVREIRKVTLATIFCRNGDNITRIQPNVFKHSSTENRVLPCSKISKMNLDPWRGA</sequence>
<gene>
    <name evidence="3" type="ORF">g.1541</name>
</gene>
<keyword evidence="2" id="KW-0479">Metal-binding</keyword>
<evidence type="ECO:0000313" key="3">
    <source>
        <dbReference type="EMBL" id="JAS09625.1"/>
    </source>
</evidence>
<dbReference type="GO" id="GO:0004601">
    <property type="term" value="F:peroxidase activity"/>
    <property type="evidence" value="ECO:0007669"/>
    <property type="project" value="UniProtKB-KW"/>
</dbReference>
<dbReference type="AlphaFoldDB" id="A0A1B6C8P6"/>
<keyword evidence="2" id="KW-0408">Iron</keyword>
<accession>A0A1B6C8P6</accession>
<dbReference type="PANTHER" id="PTHR11475:SF125">
    <property type="entry name" value="GH11385P"/>
    <property type="match status" value="1"/>
</dbReference>
<keyword evidence="1" id="KW-0575">Peroxidase</keyword>
<dbReference type="Gene3D" id="1.10.640.10">
    <property type="entry name" value="Haem peroxidase domain superfamily, animal type"/>
    <property type="match status" value="1"/>
</dbReference>
<organism evidence="3">
    <name type="scientific">Clastoptera arizonana</name>
    <name type="common">Arizona spittle bug</name>
    <dbReference type="NCBI Taxonomy" id="38151"/>
    <lineage>
        <taxon>Eukaryota</taxon>
        <taxon>Metazoa</taxon>
        <taxon>Ecdysozoa</taxon>
        <taxon>Arthropoda</taxon>
        <taxon>Hexapoda</taxon>
        <taxon>Insecta</taxon>
        <taxon>Pterygota</taxon>
        <taxon>Neoptera</taxon>
        <taxon>Paraneoptera</taxon>
        <taxon>Hemiptera</taxon>
        <taxon>Auchenorrhyncha</taxon>
        <taxon>Cercopoidea</taxon>
        <taxon>Clastopteridae</taxon>
        <taxon>Clastoptera</taxon>
    </lineage>
</organism>
<dbReference type="EMBL" id="GEDC01027673">
    <property type="protein sequence ID" value="JAS09625.1"/>
    <property type="molecule type" value="Transcribed_RNA"/>
</dbReference>